<evidence type="ECO:0008006" key="4">
    <source>
        <dbReference type="Google" id="ProtNLM"/>
    </source>
</evidence>
<reference evidence="2 3" key="1">
    <citation type="submission" date="2020-05" db="EMBL/GenBank/DDBJ databases">
        <title>Whole genome shotgun sequence of Streptomyces microflavus NBRC 13062.</title>
        <authorList>
            <person name="Komaki H."/>
            <person name="Tamura T."/>
        </authorList>
    </citation>
    <scope>NUCLEOTIDE SEQUENCE [LARGE SCALE GENOMIC DNA]</scope>
    <source>
        <strain evidence="2 3">NBRC 13062</strain>
    </source>
</reference>
<name>A0A7J0CXA0_STRMI</name>
<accession>A0A7J0CXA0</accession>
<keyword evidence="1" id="KW-0732">Signal</keyword>
<organism evidence="2 3">
    <name type="scientific">Streptomyces microflavus</name>
    <name type="common">Streptomyces lipmanii</name>
    <dbReference type="NCBI Taxonomy" id="1919"/>
    <lineage>
        <taxon>Bacteria</taxon>
        <taxon>Bacillati</taxon>
        <taxon>Actinomycetota</taxon>
        <taxon>Actinomycetes</taxon>
        <taxon>Kitasatosporales</taxon>
        <taxon>Streptomycetaceae</taxon>
        <taxon>Streptomyces</taxon>
    </lineage>
</organism>
<dbReference type="EMBL" id="BLWD01000001">
    <property type="protein sequence ID" value="GFN07166.1"/>
    <property type="molecule type" value="Genomic_DNA"/>
</dbReference>
<dbReference type="AlphaFoldDB" id="A0A7J0CXA0"/>
<evidence type="ECO:0000256" key="1">
    <source>
        <dbReference type="SAM" id="SignalP"/>
    </source>
</evidence>
<dbReference type="PROSITE" id="PS51257">
    <property type="entry name" value="PROKAR_LIPOPROTEIN"/>
    <property type="match status" value="1"/>
</dbReference>
<dbReference type="Proteomes" id="UP000498740">
    <property type="component" value="Unassembled WGS sequence"/>
</dbReference>
<proteinExistence type="predicted"/>
<comment type="caution">
    <text evidence="2">The sequence shown here is derived from an EMBL/GenBank/DDBJ whole genome shotgun (WGS) entry which is preliminary data.</text>
</comment>
<protein>
    <recommendedName>
        <fullName evidence="4">Lipoprotein</fullName>
    </recommendedName>
</protein>
<evidence type="ECO:0000313" key="3">
    <source>
        <dbReference type="Proteomes" id="UP000498740"/>
    </source>
</evidence>
<evidence type="ECO:0000313" key="2">
    <source>
        <dbReference type="EMBL" id="GFN07166.1"/>
    </source>
</evidence>
<gene>
    <name evidence="2" type="ORF">Smic_57220</name>
</gene>
<feature type="chain" id="PRO_5038657271" description="Lipoprotein" evidence="1">
    <location>
        <begin position="24"/>
        <end position="96"/>
    </location>
</feature>
<feature type="signal peptide" evidence="1">
    <location>
        <begin position="1"/>
        <end position="23"/>
    </location>
</feature>
<sequence>MASERVRAFIVSLAACFSLISLSGCSFGEAEGEEAGRGTGVDAIDGVDGAEGLSLPLDSYFASPAQAQMLDRAQDVLKKQCMKRYGFSYTPLRCPR</sequence>